<name>A0AAV2ZI47_9STRA</name>
<evidence type="ECO:0000313" key="3">
    <source>
        <dbReference type="Proteomes" id="UP001146120"/>
    </source>
</evidence>
<protein>
    <recommendedName>
        <fullName evidence="1">Ndc10 domain-containing protein</fullName>
    </recommendedName>
</protein>
<reference evidence="2" key="1">
    <citation type="submission" date="2022-11" db="EMBL/GenBank/DDBJ databases">
        <authorList>
            <person name="Morgan W.R."/>
            <person name="Tartar A."/>
        </authorList>
    </citation>
    <scope>NUCLEOTIDE SEQUENCE</scope>
    <source>
        <strain evidence="2">ARSEF 373</strain>
    </source>
</reference>
<evidence type="ECO:0000259" key="1">
    <source>
        <dbReference type="Pfam" id="PF16787"/>
    </source>
</evidence>
<dbReference type="EMBL" id="DAKRPA010000007">
    <property type="protein sequence ID" value="DBA04504.1"/>
    <property type="molecule type" value="Genomic_DNA"/>
</dbReference>
<dbReference type="GO" id="GO:0000978">
    <property type="term" value="F:RNA polymerase II cis-regulatory region sequence-specific DNA binding"/>
    <property type="evidence" value="ECO:0007669"/>
    <property type="project" value="TreeGrafter"/>
</dbReference>
<dbReference type="Proteomes" id="UP001146120">
    <property type="component" value="Unassembled WGS sequence"/>
</dbReference>
<dbReference type="PANTHER" id="PTHR37784">
    <property type="entry name" value="PROTEIN MSN1"/>
    <property type="match status" value="1"/>
</dbReference>
<reference evidence="2" key="2">
    <citation type="journal article" date="2023" name="Microbiol Resour">
        <title>Decontamination and Annotation of the Draft Genome Sequence of the Oomycete Lagenidium giganteum ARSEF 373.</title>
        <authorList>
            <person name="Morgan W.R."/>
            <person name="Tartar A."/>
        </authorList>
    </citation>
    <scope>NUCLEOTIDE SEQUENCE</scope>
    <source>
        <strain evidence="2">ARSEF 373</strain>
    </source>
</reference>
<dbReference type="GO" id="GO:0000981">
    <property type="term" value="F:DNA-binding transcription factor activity, RNA polymerase II-specific"/>
    <property type="evidence" value="ECO:0007669"/>
    <property type="project" value="TreeGrafter"/>
</dbReference>
<keyword evidence="3" id="KW-1185">Reference proteome</keyword>
<dbReference type="Gene3D" id="1.10.443.20">
    <property type="entry name" value="Centromere DNA-binding protein complex CBF3 subunit, domain 2"/>
    <property type="match status" value="1"/>
</dbReference>
<feature type="domain" description="Ndc10" evidence="1">
    <location>
        <begin position="67"/>
        <end position="408"/>
    </location>
</feature>
<proteinExistence type="predicted"/>
<dbReference type="AlphaFoldDB" id="A0AAV2ZI47"/>
<comment type="caution">
    <text evidence="2">The sequence shown here is derived from an EMBL/GenBank/DDBJ whole genome shotgun (WGS) entry which is preliminary data.</text>
</comment>
<dbReference type="SUPFAM" id="SSF56349">
    <property type="entry name" value="DNA breaking-rejoining enzymes"/>
    <property type="match status" value="1"/>
</dbReference>
<dbReference type="InterPro" id="IPR031872">
    <property type="entry name" value="NDC10_II"/>
</dbReference>
<dbReference type="InterPro" id="IPR052146">
    <property type="entry name" value="HOT1"/>
</dbReference>
<dbReference type="InterPro" id="IPR011010">
    <property type="entry name" value="DNA_brk_join_enz"/>
</dbReference>
<gene>
    <name evidence="2" type="ORF">N0F65_011052</name>
</gene>
<feature type="non-terminal residue" evidence="2">
    <location>
        <position position="1"/>
    </location>
</feature>
<dbReference type="Pfam" id="PF16787">
    <property type="entry name" value="NDC10_II"/>
    <property type="match status" value="1"/>
</dbReference>
<evidence type="ECO:0000313" key="2">
    <source>
        <dbReference type="EMBL" id="DBA04504.1"/>
    </source>
</evidence>
<accession>A0AAV2ZI47</accession>
<sequence length="497" mass="56116">IRAVVSKKRFDTSTNTTVIGAKLKLFLHEEVLNRQSKKAKDSTHVGISTVELYVAAIIDLYKQHRDRGVNAHPHPRNSTITSLLSTRREKEMPKIVSILGIGTLMDGYSTSQELKMIADFYLNSNNSEGIRDRMAHLLCHSCLVRGESARNLELADMFSVMLENEGYSECRALVFITNQGKTNKFARLEFGSCIRHKDVSVCSVGAVALYLYWRFTVDLESVPNFLVPSEWYTIKLLRGKADRTRPISYTTHYKVTVKAFDALKLPTKAKPHAARGSASRMADLAGGSESQIRRLGRWNASTMEGCYLTSLPREAMRSLAGFMPDRQSYYIERALVEPPTTLQQMVFPLLDSMLAQHENESQPNLATGGVLTLLQMLRIVVLQDFVCLNKAYPDHRLWREALFQTPEYMEFEGSLLNAMSTSQAPTAMTIERVMPHLMDHLAVQHDRVLSTITRRQKKSAMLCGQWSVKRRDLVSMLLLLGSLRVSPEAPIVSPIFE</sequence>
<dbReference type="GO" id="GO:0060963">
    <property type="term" value="P:positive regulation of ribosomal protein gene transcription by RNA polymerase II"/>
    <property type="evidence" value="ECO:0007669"/>
    <property type="project" value="TreeGrafter"/>
</dbReference>
<organism evidence="2 3">
    <name type="scientific">Lagenidium giganteum</name>
    <dbReference type="NCBI Taxonomy" id="4803"/>
    <lineage>
        <taxon>Eukaryota</taxon>
        <taxon>Sar</taxon>
        <taxon>Stramenopiles</taxon>
        <taxon>Oomycota</taxon>
        <taxon>Peronosporomycetes</taxon>
        <taxon>Pythiales</taxon>
        <taxon>Pythiaceae</taxon>
    </lineage>
</organism>
<dbReference type="PANTHER" id="PTHR37784:SF2">
    <property type="entry name" value="HIGH-OSMOLARITY-INDUCED TRANSCRIPTION PROTEIN 1"/>
    <property type="match status" value="1"/>
</dbReference>
<dbReference type="InterPro" id="IPR038279">
    <property type="entry name" value="Ndc10_dom2_sf"/>
</dbReference>